<dbReference type="NCBIfam" id="NF003199">
    <property type="entry name" value="PRK04169.1-3"/>
    <property type="match status" value="1"/>
</dbReference>
<evidence type="ECO:0000256" key="4">
    <source>
        <dbReference type="ARBA" id="ARBA00022842"/>
    </source>
</evidence>
<gene>
    <name evidence="9" type="primary">pcrB</name>
    <name evidence="10" type="ORF">SAMN05421734_104124</name>
</gene>
<evidence type="ECO:0000256" key="7">
    <source>
        <dbReference type="ARBA" id="ARBA00023264"/>
    </source>
</evidence>
<keyword evidence="3 9" id="KW-0479">Metal-binding</keyword>
<evidence type="ECO:0000256" key="3">
    <source>
        <dbReference type="ARBA" id="ARBA00022723"/>
    </source>
</evidence>
<dbReference type="Gene3D" id="3.20.20.390">
    <property type="entry name" value="FMN-linked oxidoreductases"/>
    <property type="match status" value="1"/>
</dbReference>
<comment type="cofactor">
    <cofactor evidence="9">
        <name>Mg(2+)</name>
        <dbReference type="ChEBI" id="CHEBI:18420"/>
    </cofactor>
</comment>
<dbReference type="OrthoDB" id="2381757at2"/>
<dbReference type="UniPathway" id="UPA00940"/>
<evidence type="ECO:0000256" key="5">
    <source>
        <dbReference type="ARBA" id="ARBA00023098"/>
    </source>
</evidence>
<evidence type="ECO:0000256" key="6">
    <source>
        <dbReference type="ARBA" id="ARBA00023209"/>
    </source>
</evidence>
<comment type="catalytic activity">
    <reaction evidence="8 9">
        <text>sn-glycerol 1-phosphate + all-trans-heptaprenyl diphosphate = 3-heptaprenyl-sn-glycero-1-phosphate + diphosphate</text>
        <dbReference type="Rhea" id="RHEA:33495"/>
        <dbReference type="ChEBI" id="CHEBI:33019"/>
        <dbReference type="ChEBI" id="CHEBI:57685"/>
        <dbReference type="ChEBI" id="CHEBI:58206"/>
        <dbReference type="ChEBI" id="CHEBI:64781"/>
        <dbReference type="EC" id="2.5.1.n9"/>
    </reaction>
</comment>
<evidence type="ECO:0000313" key="11">
    <source>
        <dbReference type="Proteomes" id="UP000242949"/>
    </source>
</evidence>
<dbReference type="SUPFAM" id="SSF51395">
    <property type="entry name" value="FMN-linked oxidoreductases"/>
    <property type="match status" value="1"/>
</dbReference>
<comment type="subunit">
    <text evidence="9">Homodimer.</text>
</comment>
<dbReference type="NCBIfam" id="TIGR01768">
    <property type="entry name" value="GGGP-family"/>
    <property type="match status" value="1"/>
</dbReference>
<dbReference type="EMBL" id="FMYI01000004">
    <property type="protein sequence ID" value="SDC09432.1"/>
    <property type="molecule type" value="Genomic_DNA"/>
</dbReference>
<feature type="binding site" evidence="9">
    <location>
        <begin position="206"/>
        <end position="207"/>
    </location>
    <ligand>
        <name>sn-glycerol 1-phosphate</name>
        <dbReference type="ChEBI" id="CHEBI:57685"/>
    </ligand>
</feature>
<comment type="pathway">
    <text evidence="9">Membrane lipid metabolism; glycerophospholipid metabolism.</text>
</comment>
<dbReference type="PANTHER" id="PTHR40029:SF2">
    <property type="entry name" value="HEPTAPRENYLGLYCERYL PHOSPHATE SYNTHASE"/>
    <property type="match status" value="1"/>
</dbReference>
<dbReference type="NCBIfam" id="NF003197">
    <property type="entry name" value="PRK04169.1-1"/>
    <property type="match status" value="1"/>
</dbReference>
<dbReference type="GO" id="GO:0120536">
    <property type="term" value="F:heptaprenylglyceryl phosphate synthase activity"/>
    <property type="evidence" value="ECO:0007669"/>
    <property type="project" value="UniProtKB-ARBA"/>
</dbReference>
<comment type="caution">
    <text evidence="9">Lacks conserved residue(s) required for the propagation of feature annotation.</text>
</comment>
<dbReference type="GO" id="GO:0000287">
    <property type="term" value="F:magnesium ion binding"/>
    <property type="evidence" value="ECO:0007669"/>
    <property type="project" value="UniProtKB-UniRule"/>
</dbReference>
<protein>
    <recommendedName>
        <fullName evidence="9">Heptaprenylglyceryl phosphate synthase</fullName>
        <shortName evidence="9">HepGP synthase</shortName>
        <ecNumber evidence="9">2.5.1.n9</ecNumber>
    </recommendedName>
    <alternativeName>
        <fullName evidence="9">Glycerol-1-phosphate heptaprenyltransferase</fullName>
    </alternativeName>
</protein>
<evidence type="ECO:0000256" key="9">
    <source>
        <dbReference type="HAMAP-Rule" id="MF_00112"/>
    </source>
</evidence>
<dbReference type="Pfam" id="PF01884">
    <property type="entry name" value="PcrB"/>
    <property type="match status" value="1"/>
</dbReference>
<evidence type="ECO:0000256" key="1">
    <source>
        <dbReference type="ARBA" id="ARBA00022516"/>
    </source>
</evidence>
<reference evidence="11" key="1">
    <citation type="submission" date="2016-09" db="EMBL/GenBank/DDBJ databases">
        <authorList>
            <person name="Varghese N."/>
            <person name="Submissions S."/>
        </authorList>
    </citation>
    <scope>NUCLEOTIDE SEQUENCE [LARGE SCALE GENOMIC DNA]</scope>
    <source>
        <strain evidence="11">S5</strain>
    </source>
</reference>
<dbReference type="STRING" id="1612202.SAMN05421734_104124"/>
<dbReference type="HAMAP" id="MF_00112">
    <property type="entry name" value="GGGP_HepGP_synthase"/>
    <property type="match status" value="1"/>
</dbReference>
<dbReference type="PANTHER" id="PTHR40029">
    <property type="match status" value="1"/>
</dbReference>
<accession>A0A1G6IS85</accession>
<keyword evidence="1 9" id="KW-0444">Lipid biosynthesis</keyword>
<evidence type="ECO:0000256" key="8">
    <source>
        <dbReference type="ARBA" id="ARBA00048318"/>
    </source>
</evidence>
<sequence>MYETWQHVFKLDPNKTLTFKQLDAVCQSNTDAIIIGGTDGVTLEDTLELMTYVRKYNKPCLLEVSTMEALMPGFDYYGVPMVLNSQEKKWMMDLQHEAVKDSIDLLDRDRILAEGYVIMNPKAKAYQLTNCFLPTNDDVVAYAEMAETLFRLPFFYLEYSGTYGDVDLLKKVSERLDHTQLIYGGGIKSIDQAREMAQYADTIVVGNSLYDHFDEALKTANITKE</sequence>
<keyword evidence="11" id="KW-1185">Reference proteome</keyword>
<name>A0A1G6IS85_9BACI</name>
<keyword evidence="4 9" id="KW-0460">Magnesium</keyword>
<evidence type="ECO:0000313" key="10">
    <source>
        <dbReference type="EMBL" id="SDC09432.1"/>
    </source>
</evidence>
<comment type="similarity">
    <text evidence="9">Belongs to the GGGP/HepGP synthase family. Group I subfamily.</text>
</comment>
<keyword evidence="2 9" id="KW-0808">Transferase</keyword>
<dbReference type="InterPro" id="IPR038597">
    <property type="entry name" value="GGGP/HepGP_synthase_sf"/>
</dbReference>
<dbReference type="CDD" id="cd02812">
    <property type="entry name" value="PcrB_like"/>
    <property type="match status" value="1"/>
</dbReference>
<keyword evidence="6 9" id="KW-0594">Phospholipid biosynthesis</keyword>
<dbReference type="InterPro" id="IPR039074">
    <property type="entry name" value="GGGP/HepGP_synthase_I"/>
</dbReference>
<feature type="binding site" evidence="9">
    <location>
        <position position="186"/>
    </location>
    <ligand>
        <name>sn-glycerol 1-phosphate</name>
        <dbReference type="ChEBI" id="CHEBI:57685"/>
    </ligand>
</feature>
<dbReference type="RefSeq" id="WP_090795090.1">
    <property type="nucleotide sequence ID" value="NZ_FMYI01000004.1"/>
</dbReference>
<organism evidence="10 11">
    <name type="scientific">Pelagirhabdus alkalitolerans</name>
    <dbReference type="NCBI Taxonomy" id="1612202"/>
    <lineage>
        <taxon>Bacteria</taxon>
        <taxon>Bacillati</taxon>
        <taxon>Bacillota</taxon>
        <taxon>Bacilli</taxon>
        <taxon>Bacillales</taxon>
        <taxon>Bacillaceae</taxon>
        <taxon>Pelagirhabdus</taxon>
    </lineage>
</organism>
<feature type="binding site" evidence="9">
    <location>
        <begin position="156"/>
        <end position="161"/>
    </location>
    <ligand>
        <name>sn-glycerol 1-phosphate</name>
        <dbReference type="ChEBI" id="CHEBI:57685"/>
    </ligand>
</feature>
<keyword evidence="7 9" id="KW-1208">Phospholipid metabolism</keyword>
<proteinExistence type="inferred from homology"/>
<feature type="binding site" evidence="9">
    <location>
        <position position="38"/>
    </location>
    <ligand>
        <name>Mg(2+)</name>
        <dbReference type="ChEBI" id="CHEBI:18420"/>
    </ligand>
</feature>
<comment type="function">
    <text evidence="9">Prenyltransferase that catalyzes in vivo the transfer of the heptaprenyl moiety of heptaprenyl pyrophosphate (HepPP; 35 carbon atoms) to the C3 hydroxyl of sn-glycerol-1-phosphate (G1P), producing heptaprenylglyceryl phosphate (HepGP). This reaction is an ether-bond-formation step in the biosynthesis of archaea-type G1P-based membrane lipids found in Bacillales.</text>
</comment>
<dbReference type="Proteomes" id="UP000242949">
    <property type="component" value="Unassembled WGS sequence"/>
</dbReference>
<evidence type="ECO:0000256" key="2">
    <source>
        <dbReference type="ARBA" id="ARBA00022679"/>
    </source>
</evidence>
<dbReference type="GO" id="GO:0046474">
    <property type="term" value="P:glycerophospholipid biosynthetic process"/>
    <property type="evidence" value="ECO:0007669"/>
    <property type="project" value="UniProtKB-UniRule"/>
</dbReference>
<keyword evidence="5 9" id="KW-0443">Lipid metabolism</keyword>
<dbReference type="InterPro" id="IPR008205">
    <property type="entry name" value="GGGP_HepGP_synthase"/>
</dbReference>
<feature type="binding site" evidence="9">
    <location>
        <position position="10"/>
    </location>
    <ligand>
        <name>sn-glycerol 1-phosphate</name>
        <dbReference type="ChEBI" id="CHEBI:57685"/>
    </ligand>
</feature>
<dbReference type="AlphaFoldDB" id="A0A1G6IS85"/>
<feature type="binding site" evidence="9">
    <location>
        <position position="12"/>
    </location>
    <ligand>
        <name>Mg(2+)</name>
        <dbReference type="ChEBI" id="CHEBI:18420"/>
    </ligand>
</feature>
<dbReference type="EC" id="2.5.1.n9" evidence="9"/>